<evidence type="ECO:0000256" key="1">
    <source>
        <dbReference type="SAM" id="MobiDB-lite"/>
    </source>
</evidence>
<comment type="caution">
    <text evidence="2">The sequence shown here is derived from an EMBL/GenBank/DDBJ whole genome shotgun (WGS) entry which is preliminary data.</text>
</comment>
<sequence length="406" mass="44824">MWKNANTVRSNLEASIGALLEQHHKVFPGGESEPRRVKTLITDTFVSGLEDAISDEMDGWSAFAMGGWIDHYPQASFNGDAAELGDLLLVLAIAGAVPTTKRAILFQAKRFDQTASVPGNEPAQLKLYQDWPPFKMSGKPGRKKGATTSSGGKPMGEYDIIPPNDNHSKKRHGKYLLVKTAASQGDRHDDLWKWFEPEVGSACAGSFASAIAEFVLQHADVGRAFSYRLPLGWVQRKRYVDPSKAGANPAKPGWDEMISVLISYAEERKIGNVDTSKVGMPGNLAAVANEKQGQAGAVMTQDARREICSMMQSGYVRCVEAVEERLREYCRQIGYFNVDFLDINLRARFLVDHVWTLPPYYSGRGIDGAWDGPPDDSDRQFDEADPPQGMAVLHVTLLPVPPKRRD</sequence>
<dbReference type="RefSeq" id="WP_059732236.1">
    <property type="nucleotide sequence ID" value="NZ_LOYH01000092.1"/>
</dbReference>
<organism evidence="2 3">
    <name type="scientific">Burkholderia cepacia</name>
    <name type="common">Pseudomonas cepacia</name>
    <dbReference type="NCBI Taxonomy" id="292"/>
    <lineage>
        <taxon>Bacteria</taxon>
        <taxon>Pseudomonadati</taxon>
        <taxon>Pseudomonadota</taxon>
        <taxon>Betaproteobacteria</taxon>
        <taxon>Burkholderiales</taxon>
        <taxon>Burkholderiaceae</taxon>
        <taxon>Burkholderia</taxon>
        <taxon>Burkholderia cepacia complex</taxon>
    </lineage>
</organism>
<dbReference type="EMBL" id="LOYH01000092">
    <property type="protein sequence ID" value="KVK75308.1"/>
    <property type="molecule type" value="Genomic_DNA"/>
</dbReference>
<dbReference type="Proteomes" id="UP000069001">
    <property type="component" value="Unassembled WGS sequence"/>
</dbReference>
<proteinExistence type="predicted"/>
<feature type="region of interest" description="Disordered" evidence="1">
    <location>
        <begin position="368"/>
        <end position="388"/>
    </location>
</feature>
<reference evidence="2 3" key="1">
    <citation type="submission" date="2015-11" db="EMBL/GenBank/DDBJ databases">
        <title>Expanding the genomic diversity of Burkholderia species for the development of highly accurate diagnostics.</title>
        <authorList>
            <person name="Sahl J."/>
            <person name="Keim P."/>
            <person name="Wagner D."/>
        </authorList>
    </citation>
    <scope>NUCLEOTIDE SEQUENCE [LARGE SCALE GENOMIC DNA]</scope>
    <source>
        <strain evidence="2 3">MSMB1302</strain>
    </source>
</reference>
<evidence type="ECO:0000313" key="3">
    <source>
        <dbReference type="Proteomes" id="UP000069001"/>
    </source>
</evidence>
<protein>
    <submittedName>
        <fullName evidence="2">Uncharacterized protein</fullName>
    </submittedName>
</protein>
<gene>
    <name evidence="2" type="ORF">WS90_29855</name>
</gene>
<name>A0A103Z887_BURCE</name>
<feature type="region of interest" description="Disordered" evidence="1">
    <location>
        <begin position="137"/>
        <end position="164"/>
    </location>
</feature>
<dbReference type="AlphaFoldDB" id="A0A103Z887"/>
<evidence type="ECO:0000313" key="2">
    <source>
        <dbReference type="EMBL" id="KVK75308.1"/>
    </source>
</evidence>
<accession>A0A103Z887</accession>